<dbReference type="Proteomes" id="UP000790377">
    <property type="component" value="Unassembled WGS sequence"/>
</dbReference>
<protein>
    <submittedName>
        <fullName evidence="1">WD40 repeat-like protein</fullName>
    </submittedName>
</protein>
<sequence length="871" mass="94224">MAERPPIAVHRCRFVDYTPSPITALAFPPLPLPPLKGKKSSQENHRQKNEKFGTLAVGRANGNIELCEWTGEDDQVSSQAWQVQKTLSGPSPSKVDSISFSLRYPDILSPESIPTCSDLRLFSSGGGSELVEWDISQGCVRRTISSQAGAIWSMAANPASTLLALGCEDGSVRLLSLVADTLNHHRRFDRVKSRLLSIAWGPPIPRQPKTSNGGDSKMLREGDDSDESSDEDDEDDWGDSWLVTGGSDSSLRKWDVATGRVVDRMGTDKVRGERTLVWAVGVLADGTIISGDSLGTVKFWDSSTCTQIQSFSAHGADVLSLIVGPQGTTVYTSGVDQKVIQFTFVPPTPPSSTSPISTTPARWVQTNARRLHSHDVRSLAIWPPYSPVPSAHKRKPKANAPFIAPILASGGLDMSVVLTPALPASTTSSTVAPNIVNPLGPSGVCTFEDSYHKRITYKSATCVARRARLVASMHETGINIWRVLDILTADTIMDGMDIGSDPENRVGWENVLDMELSVRSNLVACALSDDGKWVVASDLYETKLFELITTPDGDIKPRRIRTLTSVLQSQLPSESSKESISTGGRAFAFTPDSSKLVMASAMSAYIFMIDLSADEPAVLRRFDHHRKKGLTAGGRVIRGASKDDAASDGEDGLDEIQLSASVTKVAVSPDGQWLATSDDACRTFVFNLDSIQFHTTLPSLPLPANVLAFMPESPQILLTTLPNNSLHVFDVEQSEVPAWGKRVSATLPAHFTTTSDPILGVAFEPPSAGGAQNVHTSSNEAIFWGSTWLCRLKLGAAYNKSAAKRPWKSGGLPPPDPQLPSEKNVRIFTNFRPILALDFFGPAELVVVERPLVDVLSKLPPAFFKTKYGST</sequence>
<evidence type="ECO:0000313" key="1">
    <source>
        <dbReference type="EMBL" id="KAH7911229.1"/>
    </source>
</evidence>
<accession>A0ACB8ACM5</accession>
<proteinExistence type="predicted"/>
<gene>
    <name evidence="1" type="ORF">BJ138DRAFT_948050</name>
</gene>
<evidence type="ECO:0000313" key="2">
    <source>
        <dbReference type="Proteomes" id="UP000790377"/>
    </source>
</evidence>
<reference evidence="1" key="1">
    <citation type="journal article" date="2021" name="New Phytol.">
        <title>Evolutionary innovations through gain and loss of genes in the ectomycorrhizal Boletales.</title>
        <authorList>
            <person name="Wu G."/>
            <person name="Miyauchi S."/>
            <person name="Morin E."/>
            <person name="Kuo A."/>
            <person name="Drula E."/>
            <person name="Varga T."/>
            <person name="Kohler A."/>
            <person name="Feng B."/>
            <person name="Cao Y."/>
            <person name="Lipzen A."/>
            <person name="Daum C."/>
            <person name="Hundley H."/>
            <person name="Pangilinan J."/>
            <person name="Johnson J."/>
            <person name="Barry K."/>
            <person name="LaButti K."/>
            <person name="Ng V."/>
            <person name="Ahrendt S."/>
            <person name="Min B."/>
            <person name="Choi I.G."/>
            <person name="Park H."/>
            <person name="Plett J.M."/>
            <person name="Magnuson J."/>
            <person name="Spatafora J.W."/>
            <person name="Nagy L.G."/>
            <person name="Henrissat B."/>
            <person name="Grigoriev I.V."/>
            <person name="Yang Z.L."/>
            <person name="Xu J."/>
            <person name="Martin F.M."/>
        </authorList>
    </citation>
    <scope>NUCLEOTIDE SEQUENCE</scope>
    <source>
        <strain evidence="1">ATCC 28755</strain>
    </source>
</reference>
<organism evidence="1 2">
    <name type="scientific">Hygrophoropsis aurantiaca</name>
    <dbReference type="NCBI Taxonomy" id="72124"/>
    <lineage>
        <taxon>Eukaryota</taxon>
        <taxon>Fungi</taxon>
        <taxon>Dikarya</taxon>
        <taxon>Basidiomycota</taxon>
        <taxon>Agaricomycotina</taxon>
        <taxon>Agaricomycetes</taxon>
        <taxon>Agaricomycetidae</taxon>
        <taxon>Boletales</taxon>
        <taxon>Coniophorineae</taxon>
        <taxon>Hygrophoropsidaceae</taxon>
        <taxon>Hygrophoropsis</taxon>
    </lineage>
</organism>
<keyword evidence="2" id="KW-1185">Reference proteome</keyword>
<comment type="caution">
    <text evidence="1">The sequence shown here is derived from an EMBL/GenBank/DDBJ whole genome shotgun (WGS) entry which is preliminary data.</text>
</comment>
<name>A0ACB8ACM5_9AGAM</name>
<dbReference type="EMBL" id="MU267685">
    <property type="protein sequence ID" value="KAH7911229.1"/>
    <property type="molecule type" value="Genomic_DNA"/>
</dbReference>